<evidence type="ECO:0000256" key="1">
    <source>
        <dbReference type="SAM" id="SignalP"/>
    </source>
</evidence>
<reference evidence="2 4" key="1">
    <citation type="submission" date="2015-11" db="EMBL/GenBank/DDBJ databases">
        <title>Genomic analysis of 38 Legionella species identifies large and diverse effector repertoires.</title>
        <authorList>
            <person name="Burstein D."/>
            <person name="Amaro F."/>
            <person name="Zusman T."/>
            <person name="Lifshitz Z."/>
            <person name="Cohen O."/>
            <person name="Gilbert J.A."/>
            <person name="Pupko T."/>
            <person name="Shuman H.A."/>
            <person name="Segal G."/>
        </authorList>
    </citation>
    <scope>NUCLEOTIDE SEQUENCE [LARGE SCALE GENOMIC DNA]</scope>
    <source>
        <strain evidence="2 4">ATCC 43877</strain>
    </source>
</reference>
<evidence type="ECO:0000313" key="5">
    <source>
        <dbReference type="Proteomes" id="UP000254040"/>
    </source>
</evidence>
<dbReference type="OrthoDB" id="5652365at2"/>
<protein>
    <recommendedName>
        <fullName evidence="6">Secreted protein</fullName>
    </recommendedName>
</protein>
<dbReference type="EMBL" id="UGOG01000001">
    <property type="protein sequence ID" value="STX61789.1"/>
    <property type="molecule type" value="Genomic_DNA"/>
</dbReference>
<organism evidence="3 5">
    <name type="scientific">Legionella moravica</name>
    <dbReference type="NCBI Taxonomy" id="39962"/>
    <lineage>
        <taxon>Bacteria</taxon>
        <taxon>Pseudomonadati</taxon>
        <taxon>Pseudomonadota</taxon>
        <taxon>Gammaproteobacteria</taxon>
        <taxon>Legionellales</taxon>
        <taxon>Legionellaceae</taxon>
        <taxon>Legionella</taxon>
    </lineage>
</organism>
<evidence type="ECO:0000313" key="4">
    <source>
        <dbReference type="Proteomes" id="UP000054985"/>
    </source>
</evidence>
<dbReference type="Proteomes" id="UP000254040">
    <property type="component" value="Unassembled WGS sequence"/>
</dbReference>
<keyword evidence="1" id="KW-0732">Signal</keyword>
<feature type="signal peptide" evidence="1">
    <location>
        <begin position="1"/>
        <end position="22"/>
    </location>
</feature>
<evidence type="ECO:0000313" key="3">
    <source>
        <dbReference type="EMBL" id="STX61789.1"/>
    </source>
</evidence>
<evidence type="ECO:0008006" key="6">
    <source>
        <dbReference type="Google" id="ProtNLM"/>
    </source>
</evidence>
<dbReference type="Proteomes" id="UP000054985">
    <property type="component" value="Unassembled WGS sequence"/>
</dbReference>
<evidence type="ECO:0000313" key="2">
    <source>
        <dbReference type="EMBL" id="KTD31849.1"/>
    </source>
</evidence>
<dbReference type="RefSeq" id="WP_028384283.1">
    <property type="nucleotide sequence ID" value="NZ_CAAAJG010000044.1"/>
</dbReference>
<keyword evidence="4" id="KW-1185">Reference proteome</keyword>
<sequence>MKGSMYLGLNLMLMLCSLSAFANNSTQSHKLPVRGNPVYLENPGTIYIVPDSYQTSSEGNFVILDNVKHVCYLAEQPELRALNKKIITAEIKGSMLYWTCYQFDPNYFIITP</sequence>
<dbReference type="EMBL" id="LNYN01000034">
    <property type="protein sequence ID" value="KTD31849.1"/>
    <property type="molecule type" value="Genomic_DNA"/>
</dbReference>
<accession>A0A378JXM8</accession>
<feature type="chain" id="PRO_5016904237" description="Secreted protein" evidence="1">
    <location>
        <begin position="23"/>
        <end position="112"/>
    </location>
</feature>
<gene>
    <name evidence="2" type="ORF">Lmor_2471</name>
    <name evidence="3" type="ORF">NCTC12239_00707</name>
</gene>
<name>A0A378JXM8_9GAMM</name>
<proteinExistence type="predicted"/>
<reference evidence="3 5" key="2">
    <citation type="submission" date="2018-06" db="EMBL/GenBank/DDBJ databases">
        <authorList>
            <consortium name="Pathogen Informatics"/>
            <person name="Doyle S."/>
        </authorList>
    </citation>
    <scope>NUCLEOTIDE SEQUENCE [LARGE SCALE GENOMIC DNA]</scope>
    <source>
        <strain evidence="3 5">NCTC12239</strain>
    </source>
</reference>
<dbReference type="AlphaFoldDB" id="A0A378JXM8"/>